<protein>
    <submittedName>
        <fullName evidence="1">Uncharacterized protein</fullName>
    </submittedName>
</protein>
<comment type="caution">
    <text evidence="1">The sequence shown here is derived from an EMBL/GenBank/DDBJ whole genome shotgun (WGS) entry which is preliminary data.</text>
</comment>
<sequence length="97" mass="11572">MLSYMVILRRKYIWSNHQYLLLSRVLYHGLAVFALSYYNLEKREREPLWKGSLHGLQRISMVYRGTPLEFGQPQPWNPKHSPFDELTRGTTTAYQNL</sequence>
<evidence type="ECO:0000313" key="2">
    <source>
        <dbReference type="Proteomes" id="UP000257109"/>
    </source>
</evidence>
<proteinExistence type="predicted"/>
<name>A0A371F4G7_MUCPR</name>
<evidence type="ECO:0000313" key="1">
    <source>
        <dbReference type="EMBL" id="RDX73176.1"/>
    </source>
</evidence>
<gene>
    <name evidence="1" type="ORF">CR513_47256</name>
</gene>
<dbReference type="Proteomes" id="UP000257109">
    <property type="component" value="Unassembled WGS sequence"/>
</dbReference>
<keyword evidence="2" id="KW-1185">Reference proteome</keyword>
<reference evidence="1" key="1">
    <citation type="submission" date="2018-05" db="EMBL/GenBank/DDBJ databases">
        <title>Draft genome of Mucuna pruriens seed.</title>
        <authorList>
            <person name="Nnadi N.E."/>
            <person name="Vos R."/>
            <person name="Hasami M.H."/>
            <person name="Devisetty U.K."/>
            <person name="Aguiy J.C."/>
        </authorList>
    </citation>
    <scope>NUCLEOTIDE SEQUENCE [LARGE SCALE GENOMIC DNA]</scope>
    <source>
        <strain evidence="1">JCA_2017</strain>
    </source>
</reference>
<dbReference type="EMBL" id="QJKJ01010623">
    <property type="protein sequence ID" value="RDX73176.1"/>
    <property type="molecule type" value="Genomic_DNA"/>
</dbReference>
<accession>A0A371F4G7</accession>
<organism evidence="1 2">
    <name type="scientific">Mucuna pruriens</name>
    <name type="common">Velvet bean</name>
    <name type="synonym">Dolichos pruriens</name>
    <dbReference type="NCBI Taxonomy" id="157652"/>
    <lineage>
        <taxon>Eukaryota</taxon>
        <taxon>Viridiplantae</taxon>
        <taxon>Streptophyta</taxon>
        <taxon>Embryophyta</taxon>
        <taxon>Tracheophyta</taxon>
        <taxon>Spermatophyta</taxon>
        <taxon>Magnoliopsida</taxon>
        <taxon>eudicotyledons</taxon>
        <taxon>Gunneridae</taxon>
        <taxon>Pentapetalae</taxon>
        <taxon>rosids</taxon>
        <taxon>fabids</taxon>
        <taxon>Fabales</taxon>
        <taxon>Fabaceae</taxon>
        <taxon>Papilionoideae</taxon>
        <taxon>50 kb inversion clade</taxon>
        <taxon>NPAAA clade</taxon>
        <taxon>indigoferoid/millettioid clade</taxon>
        <taxon>Phaseoleae</taxon>
        <taxon>Mucuna</taxon>
    </lineage>
</organism>
<dbReference type="AlphaFoldDB" id="A0A371F4G7"/>
<feature type="non-terminal residue" evidence="1">
    <location>
        <position position="1"/>
    </location>
</feature>